<gene>
    <name evidence="1" type="ORF">PHSY_001161</name>
</gene>
<reference evidence="2" key="1">
    <citation type="journal article" date="2013" name="Genome Announc.">
        <title>Draft genome sequence of the basidiomycetous yeast-like fungus Pseudozyma hubeiensis SY62, which produces an abundant amount of the biosurfactant mannosylerythritol lipids.</title>
        <authorList>
            <person name="Konishi M."/>
            <person name="Hatada Y."/>
            <person name="Horiuchi J."/>
        </authorList>
    </citation>
    <scope>NUCLEOTIDE SEQUENCE [LARGE SCALE GENOMIC DNA]</scope>
    <source>
        <strain evidence="2">SY62</strain>
    </source>
</reference>
<dbReference type="AlphaFoldDB" id="R9NY72"/>
<dbReference type="HOGENOM" id="CLU_111239_0_0_1"/>
<dbReference type="OrthoDB" id="3361078at2759"/>
<evidence type="ECO:0000313" key="2">
    <source>
        <dbReference type="Proteomes" id="UP000014071"/>
    </source>
</evidence>
<evidence type="ECO:0000313" key="1">
    <source>
        <dbReference type="EMBL" id="GAC93596.1"/>
    </source>
</evidence>
<dbReference type="Proteomes" id="UP000014071">
    <property type="component" value="Unassembled WGS sequence"/>
</dbReference>
<protein>
    <submittedName>
        <fullName evidence="1">Putative carbamoyl-phosphate synthase</fullName>
    </submittedName>
</protein>
<dbReference type="GeneID" id="24106462"/>
<organism evidence="1 2">
    <name type="scientific">Pseudozyma hubeiensis (strain SY62)</name>
    <name type="common">Yeast</name>
    <dbReference type="NCBI Taxonomy" id="1305764"/>
    <lineage>
        <taxon>Eukaryota</taxon>
        <taxon>Fungi</taxon>
        <taxon>Dikarya</taxon>
        <taxon>Basidiomycota</taxon>
        <taxon>Ustilaginomycotina</taxon>
        <taxon>Ustilaginomycetes</taxon>
        <taxon>Ustilaginales</taxon>
        <taxon>Ustilaginaceae</taxon>
        <taxon>Pseudozyma</taxon>
    </lineage>
</organism>
<name>R9NY72_PSEHS</name>
<dbReference type="EMBL" id="DF238777">
    <property type="protein sequence ID" value="GAC93596.1"/>
    <property type="molecule type" value="Genomic_DNA"/>
</dbReference>
<dbReference type="RefSeq" id="XP_012187183.1">
    <property type="nucleotide sequence ID" value="XM_012331793.1"/>
</dbReference>
<accession>R9NY72</accession>
<keyword evidence="2" id="KW-1185">Reference proteome</keyword>
<proteinExistence type="predicted"/>
<sequence length="217" mass="24160">MTDSGSREIIVTESEHDCEALRDKVLCCGHSMVGPDGIDRINVIWKRARPGPITTFEWQTKYALANTFTESRPGVIVSIVSDWQECRLGESYQINGDGQWERAPAGSDMANCLTIAGNAYKDIHPVVGICAGSSQHYIPAYVEPYILYVGSKADYQPGPYSRVWYASDHHKMSQFIQCGDSEPDAATIDTLVPNPRTHQFVWELTFDPESGKWTNGP</sequence>